<proteinExistence type="predicted"/>
<dbReference type="EMBL" id="JAATIP010000065">
    <property type="protein sequence ID" value="KAF4380265.1"/>
    <property type="molecule type" value="Genomic_DNA"/>
</dbReference>
<evidence type="ECO:0000313" key="2">
    <source>
        <dbReference type="Proteomes" id="UP000525078"/>
    </source>
</evidence>
<reference evidence="1 2" key="1">
    <citation type="journal article" date="2020" name="bioRxiv">
        <title>Sequence and annotation of 42 cannabis genomes reveals extensive copy number variation in cannabinoid synthesis and pathogen resistance genes.</title>
        <authorList>
            <person name="Mckernan K.J."/>
            <person name="Helbert Y."/>
            <person name="Kane L.T."/>
            <person name="Ebling H."/>
            <person name="Zhang L."/>
            <person name="Liu B."/>
            <person name="Eaton Z."/>
            <person name="Mclaughlin S."/>
            <person name="Kingan S."/>
            <person name="Baybayan P."/>
            <person name="Concepcion G."/>
            <person name="Jordan M."/>
            <person name="Riva A."/>
            <person name="Barbazuk W."/>
            <person name="Harkins T."/>
        </authorList>
    </citation>
    <scope>NUCLEOTIDE SEQUENCE [LARGE SCALE GENOMIC DNA]</scope>
    <source>
        <strain evidence="2">cv. Jamaican Lion 4</strain>
        <tissue evidence="1">Leaf</tissue>
    </source>
</reference>
<evidence type="ECO:0000313" key="1">
    <source>
        <dbReference type="EMBL" id="KAF4380265.1"/>
    </source>
</evidence>
<name>A0A7J6GBD9_CANSA</name>
<dbReference type="Proteomes" id="UP000525078">
    <property type="component" value="Unassembled WGS sequence"/>
</dbReference>
<gene>
    <name evidence="1" type="ORF">F8388_024558</name>
</gene>
<sequence>MLLFTFDPNRDLTFHPLISSNLLWRKRRLVSHLIVSGKFPLSLSLSFSLIIDLLSPLHSKATTRLFPGPIVIYMSILFSSRSRLLSPSFRLLILHCLLLPHRLSTRRSCCLLSSHHFPRSYISLYSLAFGDISYISFTISRIYWQLCDASYIVYLLLLHETFIGSKLFMLVRSELNLDLKNIKQEQENFWKQHPALVKMELLIQAHLNRESASLSPSLHVDFTHVLELAQRLYFFFLLTTNQCPKWRIYVASSTTIVVALLVISIKNTDGGDKWLSPCSGWFHSICLRMTHCQTINGLFCGIKRVDVSFDGGKSWVEASRCHKPGIPYISDDERCDK</sequence>
<protein>
    <submittedName>
        <fullName evidence="1">Uncharacterized protein</fullName>
    </submittedName>
</protein>
<accession>A0A7J6GBD9</accession>
<organism evidence="1 2">
    <name type="scientific">Cannabis sativa</name>
    <name type="common">Hemp</name>
    <name type="synonym">Marijuana</name>
    <dbReference type="NCBI Taxonomy" id="3483"/>
    <lineage>
        <taxon>Eukaryota</taxon>
        <taxon>Viridiplantae</taxon>
        <taxon>Streptophyta</taxon>
        <taxon>Embryophyta</taxon>
        <taxon>Tracheophyta</taxon>
        <taxon>Spermatophyta</taxon>
        <taxon>Magnoliopsida</taxon>
        <taxon>eudicotyledons</taxon>
        <taxon>Gunneridae</taxon>
        <taxon>Pentapetalae</taxon>
        <taxon>rosids</taxon>
        <taxon>fabids</taxon>
        <taxon>Rosales</taxon>
        <taxon>Cannabaceae</taxon>
        <taxon>Cannabis</taxon>
    </lineage>
</organism>
<dbReference type="AlphaFoldDB" id="A0A7J6GBD9"/>
<comment type="caution">
    <text evidence="1">The sequence shown here is derived from an EMBL/GenBank/DDBJ whole genome shotgun (WGS) entry which is preliminary data.</text>
</comment>